<dbReference type="GO" id="GO:0004674">
    <property type="term" value="F:protein serine/threonine kinase activity"/>
    <property type="evidence" value="ECO:0007669"/>
    <property type="project" value="UniProtKB-KW"/>
</dbReference>
<accession>A0A101SE54</accession>
<dbReference type="STRING" id="58343.AQJ46_13545"/>
<dbReference type="InterPro" id="IPR036890">
    <property type="entry name" value="HATPase_C_sf"/>
</dbReference>
<dbReference type="EMBL" id="LMWU01000013">
    <property type="protein sequence ID" value="KUN72470.1"/>
    <property type="molecule type" value="Genomic_DNA"/>
</dbReference>
<dbReference type="RefSeq" id="WP_059205792.1">
    <property type="nucleotide sequence ID" value="NZ_KQ948658.1"/>
</dbReference>
<dbReference type="InterPro" id="IPR003594">
    <property type="entry name" value="HATPase_dom"/>
</dbReference>
<name>A0A101SE54_9ACTN</name>
<reference evidence="4 5" key="1">
    <citation type="submission" date="2015-10" db="EMBL/GenBank/DDBJ databases">
        <title>Draft genome sequence of Streptomyces canus DSM 40017, type strain for the species Streptomyces canus.</title>
        <authorList>
            <person name="Ruckert C."/>
            <person name="Winkler A."/>
            <person name="Kalinowski J."/>
            <person name="Kampfer P."/>
            <person name="Glaeser S."/>
        </authorList>
    </citation>
    <scope>NUCLEOTIDE SEQUENCE [LARGE SCALE GENOMIC DNA]</scope>
    <source>
        <strain evidence="4 5">DSM 40017</strain>
    </source>
</reference>
<dbReference type="InterPro" id="IPR050267">
    <property type="entry name" value="Anti-sigma-factor_SerPK"/>
</dbReference>
<protein>
    <recommendedName>
        <fullName evidence="3">Histidine kinase/HSP90-like ATPase domain-containing protein</fullName>
    </recommendedName>
</protein>
<dbReference type="CDD" id="cd16936">
    <property type="entry name" value="HATPase_RsbW-like"/>
    <property type="match status" value="1"/>
</dbReference>
<feature type="region of interest" description="Disordered" evidence="2">
    <location>
        <begin position="1"/>
        <end position="24"/>
    </location>
</feature>
<dbReference type="PANTHER" id="PTHR35526">
    <property type="entry name" value="ANTI-SIGMA-F FACTOR RSBW-RELATED"/>
    <property type="match status" value="1"/>
</dbReference>
<sequence length="186" mass="20137">MNSLSSHSPARLAHPGPTRTFTQQFSSTRRGARLARLLAVCQFDAWGWPHQSDTSQTAALLVAELASNAVLHGQVCGRDFRLRLTVDDTPAQPHELVTAFPAVLRIEVTDPRGERLPQPPEQAGPDADPCSSPAATRREGGHGLLLVQSLATRWGVEPYPPSGKTVWCELDVSSCPTPGERSCPRD</sequence>
<evidence type="ECO:0000259" key="3">
    <source>
        <dbReference type="Pfam" id="PF13581"/>
    </source>
</evidence>
<keyword evidence="1" id="KW-0418">Kinase</keyword>
<proteinExistence type="predicted"/>
<evidence type="ECO:0000313" key="5">
    <source>
        <dbReference type="Proteomes" id="UP000053669"/>
    </source>
</evidence>
<feature type="domain" description="Histidine kinase/HSP90-like ATPase" evidence="3">
    <location>
        <begin position="49"/>
        <end position="166"/>
    </location>
</feature>
<dbReference type="AlphaFoldDB" id="A0A101SE54"/>
<comment type="caution">
    <text evidence="4">The sequence shown here is derived from an EMBL/GenBank/DDBJ whole genome shotgun (WGS) entry which is preliminary data.</text>
</comment>
<evidence type="ECO:0000256" key="2">
    <source>
        <dbReference type="SAM" id="MobiDB-lite"/>
    </source>
</evidence>
<dbReference type="PANTHER" id="PTHR35526:SF3">
    <property type="entry name" value="ANTI-SIGMA-F FACTOR RSBW"/>
    <property type="match status" value="1"/>
</dbReference>
<evidence type="ECO:0000256" key="1">
    <source>
        <dbReference type="ARBA" id="ARBA00022527"/>
    </source>
</evidence>
<gene>
    <name evidence="4" type="ORF">AQJ46_13545</name>
</gene>
<dbReference type="Pfam" id="PF13581">
    <property type="entry name" value="HATPase_c_2"/>
    <property type="match status" value="1"/>
</dbReference>
<keyword evidence="1" id="KW-0723">Serine/threonine-protein kinase</keyword>
<keyword evidence="1" id="KW-0808">Transferase</keyword>
<organism evidence="4 5">
    <name type="scientific">Streptomyces canus</name>
    <dbReference type="NCBI Taxonomy" id="58343"/>
    <lineage>
        <taxon>Bacteria</taxon>
        <taxon>Bacillati</taxon>
        <taxon>Actinomycetota</taxon>
        <taxon>Actinomycetes</taxon>
        <taxon>Kitasatosporales</taxon>
        <taxon>Streptomycetaceae</taxon>
        <taxon>Streptomyces</taxon>
        <taxon>Streptomyces aurantiacus group</taxon>
    </lineage>
</organism>
<feature type="region of interest" description="Disordered" evidence="2">
    <location>
        <begin position="112"/>
        <end position="138"/>
    </location>
</feature>
<evidence type="ECO:0000313" key="4">
    <source>
        <dbReference type="EMBL" id="KUN72470.1"/>
    </source>
</evidence>
<dbReference type="Gene3D" id="3.30.565.10">
    <property type="entry name" value="Histidine kinase-like ATPase, C-terminal domain"/>
    <property type="match status" value="1"/>
</dbReference>
<dbReference type="Proteomes" id="UP000053669">
    <property type="component" value="Unassembled WGS sequence"/>
</dbReference>